<evidence type="ECO:0000313" key="2">
    <source>
        <dbReference type="EMBL" id="MFL8938361.1"/>
    </source>
</evidence>
<dbReference type="EMBL" id="JBJOSA010000016">
    <property type="protein sequence ID" value="MFL8938361.1"/>
    <property type="molecule type" value="Genomic_DNA"/>
</dbReference>
<dbReference type="RefSeq" id="WP_411160167.1">
    <property type="nucleotide sequence ID" value="NZ_JBJOSA010000016.1"/>
</dbReference>
<evidence type="ECO:0000259" key="1">
    <source>
        <dbReference type="Pfam" id="PF01695"/>
    </source>
</evidence>
<accession>A0ABW8VSK1</accession>
<sequence>MNQETIRKLTEMKMGGMADIYQQQSQNREYQKMDFDDRFQLLVDHEYDRRRSNKLERLIKQATLNEPAAAIEDIEYNPDRKLNKQLILELATGNYIQRHHNIILMGASRNGKTWIANAFGVQACRQFYNVKYIRLPELLDELTVAKFEADGSFRKLIQKYRKVDVLILDEWLLSKLPEEHVMLILEIIESRLKSPLKWLFPNAILKYIKKPTDYYFCNNLGSVNRAVHFTSEFRQIKIHLINFWGNDLKIQAMSSCI</sequence>
<keyword evidence="2" id="KW-0547">Nucleotide-binding</keyword>
<dbReference type="Pfam" id="PF01695">
    <property type="entry name" value="IstB_IS21"/>
    <property type="match status" value="1"/>
</dbReference>
<reference evidence="2 3" key="1">
    <citation type="submission" date="2024-12" db="EMBL/GenBank/DDBJ databases">
        <authorList>
            <person name="Li X."/>
            <person name="Zhang D."/>
        </authorList>
    </citation>
    <scope>NUCLEOTIDE SEQUENCE [LARGE SCALE GENOMIC DNA]</scope>
    <source>
        <strain evidence="2 3">JCM19602</strain>
    </source>
</reference>
<evidence type="ECO:0000313" key="3">
    <source>
        <dbReference type="Proteomes" id="UP001628668"/>
    </source>
</evidence>
<name>A0ABW8VSK1_9BACI</name>
<dbReference type="Gene3D" id="3.40.50.300">
    <property type="entry name" value="P-loop containing nucleotide triphosphate hydrolases"/>
    <property type="match status" value="1"/>
</dbReference>
<dbReference type="GO" id="GO:0005524">
    <property type="term" value="F:ATP binding"/>
    <property type="evidence" value="ECO:0007669"/>
    <property type="project" value="UniProtKB-KW"/>
</dbReference>
<dbReference type="PANTHER" id="PTHR30050:SF4">
    <property type="entry name" value="ATP-BINDING PROTEIN RV3427C IN INSERTION SEQUENCE-RELATED"/>
    <property type="match status" value="1"/>
</dbReference>
<organism evidence="2 3">
    <name type="scientific">Rossellomorea oryzaecorticis</name>
    <dbReference type="NCBI Taxonomy" id="1396505"/>
    <lineage>
        <taxon>Bacteria</taxon>
        <taxon>Bacillati</taxon>
        <taxon>Bacillota</taxon>
        <taxon>Bacilli</taxon>
        <taxon>Bacillales</taxon>
        <taxon>Bacillaceae</taxon>
        <taxon>Rossellomorea</taxon>
    </lineage>
</organism>
<keyword evidence="3" id="KW-1185">Reference proteome</keyword>
<feature type="domain" description="IstB-like ATP-binding" evidence="1">
    <location>
        <begin position="9"/>
        <end position="192"/>
    </location>
</feature>
<proteinExistence type="predicted"/>
<gene>
    <name evidence="2" type="ORF">ACKA06_16345</name>
</gene>
<dbReference type="Proteomes" id="UP001628668">
    <property type="component" value="Unassembled WGS sequence"/>
</dbReference>
<keyword evidence="2" id="KW-0067">ATP-binding</keyword>
<protein>
    <submittedName>
        <fullName evidence="2">ATP-binding protein</fullName>
    </submittedName>
</protein>
<dbReference type="PANTHER" id="PTHR30050">
    <property type="entry name" value="CHROMOSOMAL REPLICATION INITIATOR PROTEIN DNAA"/>
    <property type="match status" value="1"/>
</dbReference>
<dbReference type="InterPro" id="IPR027417">
    <property type="entry name" value="P-loop_NTPase"/>
</dbReference>
<dbReference type="CDD" id="cd00009">
    <property type="entry name" value="AAA"/>
    <property type="match status" value="1"/>
</dbReference>
<comment type="caution">
    <text evidence="2">The sequence shown here is derived from an EMBL/GenBank/DDBJ whole genome shotgun (WGS) entry which is preliminary data.</text>
</comment>
<dbReference type="SUPFAM" id="SSF52540">
    <property type="entry name" value="P-loop containing nucleoside triphosphate hydrolases"/>
    <property type="match status" value="1"/>
</dbReference>
<dbReference type="InterPro" id="IPR002611">
    <property type="entry name" value="IstB_ATP-bd"/>
</dbReference>